<dbReference type="Proteomes" id="UP001281761">
    <property type="component" value="Unassembled WGS sequence"/>
</dbReference>
<feature type="domain" description="Tc1-like transposase DDE" evidence="2">
    <location>
        <begin position="144"/>
        <end position="287"/>
    </location>
</feature>
<accession>A0ABQ9WZW6</accession>
<name>A0ABQ9WZW6_9EUKA</name>
<comment type="caution">
    <text evidence="3">The sequence shown here is derived from an EMBL/GenBank/DDBJ whole genome shotgun (WGS) entry which is preliminary data.</text>
</comment>
<dbReference type="Gene3D" id="3.30.420.10">
    <property type="entry name" value="Ribonuclease H-like superfamily/Ribonuclease H"/>
    <property type="match status" value="1"/>
</dbReference>
<proteinExistence type="predicted"/>
<feature type="region of interest" description="Disordered" evidence="1">
    <location>
        <begin position="1"/>
        <end position="28"/>
    </location>
</feature>
<dbReference type="Pfam" id="PF13358">
    <property type="entry name" value="DDE_3"/>
    <property type="match status" value="1"/>
</dbReference>
<protein>
    <submittedName>
        <fullName evidence="3">Transposable element Tc3 transposase</fullName>
    </submittedName>
</protein>
<evidence type="ECO:0000313" key="4">
    <source>
        <dbReference type="Proteomes" id="UP001281761"/>
    </source>
</evidence>
<feature type="compositionally biased region" description="Polar residues" evidence="1">
    <location>
        <begin position="1"/>
        <end position="11"/>
    </location>
</feature>
<evidence type="ECO:0000259" key="2">
    <source>
        <dbReference type="Pfam" id="PF13358"/>
    </source>
</evidence>
<dbReference type="InterPro" id="IPR036397">
    <property type="entry name" value="RNaseH_sf"/>
</dbReference>
<reference evidence="3 4" key="1">
    <citation type="journal article" date="2022" name="bioRxiv">
        <title>Genomics of Preaxostyla Flagellates Illuminates Evolutionary Transitions and the Path Towards Mitochondrial Loss.</title>
        <authorList>
            <person name="Novak L.V.F."/>
            <person name="Treitli S.C."/>
            <person name="Pyrih J."/>
            <person name="Halakuc P."/>
            <person name="Pipaliya S.V."/>
            <person name="Vacek V."/>
            <person name="Brzon O."/>
            <person name="Soukal P."/>
            <person name="Eme L."/>
            <person name="Dacks J.B."/>
            <person name="Karnkowska A."/>
            <person name="Elias M."/>
            <person name="Hampl V."/>
        </authorList>
    </citation>
    <scope>NUCLEOTIDE SEQUENCE [LARGE SCALE GENOMIC DNA]</scope>
    <source>
        <strain evidence="3">NAU3</strain>
        <tissue evidence="3">Gut</tissue>
    </source>
</reference>
<evidence type="ECO:0000256" key="1">
    <source>
        <dbReference type="SAM" id="MobiDB-lite"/>
    </source>
</evidence>
<organism evidence="3 4">
    <name type="scientific">Blattamonas nauphoetae</name>
    <dbReference type="NCBI Taxonomy" id="2049346"/>
    <lineage>
        <taxon>Eukaryota</taxon>
        <taxon>Metamonada</taxon>
        <taxon>Preaxostyla</taxon>
        <taxon>Oxymonadida</taxon>
        <taxon>Blattamonas</taxon>
    </lineage>
</organism>
<dbReference type="InterPro" id="IPR038717">
    <property type="entry name" value="Tc1-like_DDE_dom"/>
</dbReference>
<keyword evidence="4" id="KW-1185">Reference proteome</keyword>
<gene>
    <name evidence="3" type="ORF">BLNAU_20007</name>
</gene>
<dbReference type="EMBL" id="JARBJD010000274">
    <property type="protein sequence ID" value="KAK2945062.1"/>
    <property type="molecule type" value="Genomic_DNA"/>
</dbReference>
<evidence type="ECO:0000313" key="3">
    <source>
        <dbReference type="EMBL" id="KAK2945062.1"/>
    </source>
</evidence>
<feature type="compositionally biased region" description="Basic residues" evidence="1">
    <location>
        <begin position="12"/>
        <end position="21"/>
    </location>
</feature>
<sequence>MVPRLSLSNQRKIQKERRKGKGRNETARSLHVSVNTVTKYTNTLIVDERPGWMNRKGQSQLYTGKTLKKVQIEIKNKTYSSAIQLKKALKLPGSDRSFQRFLKANKIGLHKHRRVPPFQPHHIQNRYNFAKETISKGFLPELCLFDDEKTVRGRGPDKYYRSLREENTPQPESKSRAHPITVGIWGCVGVGFKSKLFVTDGTIDGATYTDAVINGLSKAKMDPPLDTRVLLSDNAGWHKKRDEMPRIERAKIKQKFLPPLSSDLNPIEHVWALLSSKLYENCAIYDTVDSLRKAVIKAWNSIPQESIDNLVLSYGDRLLECYSREGKMTKYWKDRAG</sequence>